<dbReference type="CDD" id="cd16841">
    <property type="entry name" value="RraA_family"/>
    <property type="match status" value="1"/>
</dbReference>
<organism evidence="6 7">
    <name type="scientific">Methylobacterium oryzihabitans</name>
    <dbReference type="NCBI Taxonomy" id="2499852"/>
    <lineage>
        <taxon>Bacteria</taxon>
        <taxon>Pseudomonadati</taxon>
        <taxon>Pseudomonadota</taxon>
        <taxon>Alphaproteobacteria</taxon>
        <taxon>Hyphomicrobiales</taxon>
        <taxon>Methylobacteriaceae</taxon>
        <taxon>Methylobacterium</taxon>
    </lineage>
</organism>
<sequence length="213" mass="21712">MTQAPNAAPALDPAILAAFAGAATATISDNLGRLPGIVGLQPFHRGGRLLGRALTVRVRGGDNLAIHQALEIVRPGDVVVVDGGGETGRALVGGIMKAIAQARGAAGFVVDGAIRDRADFAASDFPCYARGVTHRGPYKTGPGEIDVPVAIGGWVVSPGDVVVGDEDGIVTFPAAGALALAEAVRAQEAREAEVMRLIERGEYDGRYAKPAGA</sequence>
<comment type="cofactor">
    <cofactor evidence="5">
        <name>Mg(2+)</name>
        <dbReference type="ChEBI" id="CHEBI:18420"/>
    </cofactor>
</comment>
<keyword evidence="7" id="KW-1185">Reference proteome</keyword>
<keyword evidence="5" id="KW-0460">Magnesium</keyword>
<name>A0A3S2VAF9_9HYPH</name>
<dbReference type="OrthoDB" id="9812532at2"/>
<dbReference type="RefSeq" id="WP_127728131.1">
    <property type="nucleotide sequence ID" value="NZ_SACP01000005.1"/>
</dbReference>
<keyword evidence="5" id="KW-0479">Metal-binding</keyword>
<accession>A0A3S2VAF9</accession>
<reference evidence="6 7" key="1">
    <citation type="submission" date="2019-01" db="EMBL/GenBank/DDBJ databases">
        <authorList>
            <person name="Chen W.-M."/>
        </authorList>
    </citation>
    <scope>NUCLEOTIDE SEQUENCE [LARGE SCALE GENOMIC DNA]</scope>
    <source>
        <strain evidence="6 7">TER-1</strain>
    </source>
</reference>
<evidence type="ECO:0000256" key="1">
    <source>
        <dbReference type="ARBA" id="ARBA00001968"/>
    </source>
</evidence>
<proteinExistence type="predicted"/>
<dbReference type="InterPro" id="IPR036704">
    <property type="entry name" value="RraA/RraA-like_sf"/>
</dbReference>
<protein>
    <recommendedName>
        <fullName evidence="2">Putative 4-hydroxy-4-methyl-2-oxoglutarate aldolase</fullName>
    </recommendedName>
    <alternativeName>
        <fullName evidence="3">Regulator of ribonuclease activity homolog</fullName>
    </alternativeName>
    <alternativeName>
        <fullName evidence="4">RraA-like protein</fullName>
    </alternativeName>
</protein>
<dbReference type="PANTHER" id="PTHR33254">
    <property type="entry name" value="4-HYDROXY-4-METHYL-2-OXOGLUTARATE ALDOLASE 3-RELATED"/>
    <property type="match status" value="1"/>
</dbReference>
<feature type="binding site" evidence="5">
    <location>
        <position position="115"/>
    </location>
    <ligand>
        <name>substrate</name>
    </ligand>
</feature>
<evidence type="ECO:0000313" key="6">
    <source>
        <dbReference type="EMBL" id="RVU19747.1"/>
    </source>
</evidence>
<dbReference type="GO" id="GO:0046872">
    <property type="term" value="F:metal ion binding"/>
    <property type="evidence" value="ECO:0007669"/>
    <property type="project" value="UniProtKB-KW"/>
</dbReference>
<evidence type="ECO:0000256" key="5">
    <source>
        <dbReference type="PIRSR" id="PIRSR605493-1"/>
    </source>
</evidence>
<dbReference type="SUPFAM" id="SSF89562">
    <property type="entry name" value="RraA-like"/>
    <property type="match status" value="1"/>
</dbReference>
<dbReference type="AlphaFoldDB" id="A0A3S2VAF9"/>
<dbReference type="Pfam" id="PF03737">
    <property type="entry name" value="RraA-like"/>
    <property type="match status" value="1"/>
</dbReference>
<dbReference type="Gene3D" id="3.50.30.40">
    <property type="entry name" value="Ribonuclease E inhibitor RraA/RraA-like"/>
    <property type="match status" value="1"/>
</dbReference>
<dbReference type="NCBIfam" id="NF004850">
    <property type="entry name" value="PRK06201.1"/>
    <property type="match status" value="1"/>
</dbReference>
<evidence type="ECO:0000256" key="4">
    <source>
        <dbReference type="ARBA" id="ARBA00030169"/>
    </source>
</evidence>
<dbReference type="EMBL" id="SACP01000005">
    <property type="protein sequence ID" value="RVU19747.1"/>
    <property type="molecule type" value="Genomic_DNA"/>
</dbReference>
<dbReference type="InterPro" id="IPR005493">
    <property type="entry name" value="RraA/RraA-like"/>
</dbReference>
<comment type="cofactor">
    <cofactor evidence="1">
        <name>a divalent metal cation</name>
        <dbReference type="ChEBI" id="CHEBI:60240"/>
    </cofactor>
</comment>
<feature type="binding site" evidence="5">
    <location>
        <begin position="93"/>
        <end position="96"/>
    </location>
    <ligand>
        <name>substrate</name>
    </ligand>
</feature>
<gene>
    <name evidence="6" type="ORF">EOE48_07300</name>
</gene>
<dbReference type="Proteomes" id="UP000286997">
    <property type="component" value="Unassembled WGS sequence"/>
</dbReference>
<evidence type="ECO:0000256" key="2">
    <source>
        <dbReference type="ARBA" id="ARBA00016549"/>
    </source>
</evidence>
<evidence type="ECO:0000313" key="7">
    <source>
        <dbReference type="Proteomes" id="UP000286997"/>
    </source>
</evidence>
<evidence type="ECO:0000256" key="3">
    <source>
        <dbReference type="ARBA" id="ARBA00029596"/>
    </source>
</evidence>
<dbReference type="PANTHER" id="PTHR33254:SF4">
    <property type="entry name" value="4-HYDROXY-4-METHYL-2-OXOGLUTARATE ALDOLASE 3-RELATED"/>
    <property type="match status" value="1"/>
</dbReference>
<feature type="binding site" evidence="5">
    <location>
        <position position="116"/>
    </location>
    <ligand>
        <name>Mg(2+)</name>
        <dbReference type="ChEBI" id="CHEBI:18420"/>
    </ligand>
</feature>
<comment type="caution">
    <text evidence="6">The sequence shown here is derived from an EMBL/GenBank/DDBJ whole genome shotgun (WGS) entry which is preliminary data.</text>
</comment>